<feature type="transmembrane region" description="Helical" evidence="1">
    <location>
        <begin position="40"/>
        <end position="59"/>
    </location>
</feature>
<evidence type="ECO:0000313" key="3">
    <source>
        <dbReference type="Proteomes" id="UP000010420"/>
    </source>
</evidence>
<evidence type="ECO:0000256" key="1">
    <source>
        <dbReference type="SAM" id="Phobius"/>
    </source>
</evidence>
<reference evidence="2 3" key="1">
    <citation type="submission" date="2012-05" db="EMBL/GenBank/DDBJ databases">
        <authorList>
            <person name="Weinstock G."/>
            <person name="Sodergren E."/>
            <person name="Lobos E.A."/>
            <person name="Fulton L."/>
            <person name="Fulton R."/>
            <person name="Courtney L."/>
            <person name="Fronick C."/>
            <person name="O'Laughlin M."/>
            <person name="Godfrey J."/>
            <person name="Wilson R.M."/>
            <person name="Miner T."/>
            <person name="Farmer C."/>
            <person name="Delehaunty K."/>
            <person name="Cordes M."/>
            <person name="Minx P."/>
            <person name="Tomlinson C."/>
            <person name="Chen J."/>
            <person name="Wollam A."/>
            <person name="Pepin K.H."/>
            <person name="Bhonagiri V."/>
            <person name="Zhang X."/>
            <person name="Suruliraj S."/>
            <person name="Warren W."/>
            <person name="Mitreva M."/>
            <person name="Mardis E.R."/>
            <person name="Wilson R.K."/>
        </authorList>
    </citation>
    <scope>NUCLEOTIDE SEQUENCE [LARGE SCALE GENOMIC DNA]</scope>
    <source>
        <strain evidence="2 3">DSM 1785</strain>
    </source>
</reference>
<gene>
    <name evidence="2" type="ORF">HMPREF0216_01385</name>
</gene>
<dbReference type="EMBL" id="AMEZ01000035">
    <property type="protein sequence ID" value="EKY27436.1"/>
    <property type="molecule type" value="Genomic_DNA"/>
</dbReference>
<name>L1QHN3_9CLOT</name>
<feature type="transmembrane region" description="Helical" evidence="1">
    <location>
        <begin position="5"/>
        <end position="20"/>
    </location>
</feature>
<sequence length="161" mass="17309">MTSKILYSIAIIFLIISFFKDKKKTKTAIITGLKSFENIMPQFLSIIIIVGMLLSFLDAETISHLIGESSGVLGVIFSAVIGSITMMPTFVAFSLGNTLLINGAGYSQVAALVSTLAMVGIVTFPLESKYIGAKAAFLRNFIAFLFSIIVGLILGKVMMLI</sequence>
<feature type="transmembrane region" description="Helical" evidence="1">
    <location>
        <begin position="138"/>
        <end position="159"/>
    </location>
</feature>
<feature type="transmembrane region" description="Helical" evidence="1">
    <location>
        <begin position="105"/>
        <end position="126"/>
    </location>
</feature>
<evidence type="ECO:0000313" key="2">
    <source>
        <dbReference type="EMBL" id="EKY27436.1"/>
    </source>
</evidence>
<keyword evidence="1" id="KW-1133">Transmembrane helix</keyword>
<comment type="caution">
    <text evidence="2">The sequence shown here is derived from an EMBL/GenBank/DDBJ whole genome shotgun (WGS) entry which is preliminary data.</text>
</comment>
<dbReference type="eggNOG" id="COG0701">
    <property type="taxonomic scope" value="Bacteria"/>
</dbReference>
<accession>L1QHN3</accession>
<dbReference type="AlphaFoldDB" id="L1QHN3"/>
<organism evidence="2 3">
    <name type="scientific">Clostridium celatum DSM 1785</name>
    <dbReference type="NCBI Taxonomy" id="545697"/>
    <lineage>
        <taxon>Bacteria</taxon>
        <taxon>Bacillati</taxon>
        <taxon>Bacillota</taxon>
        <taxon>Clostridia</taxon>
        <taxon>Eubacteriales</taxon>
        <taxon>Clostridiaceae</taxon>
        <taxon>Clostridium</taxon>
    </lineage>
</organism>
<keyword evidence="1" id="KW-0812">Transmembrane</keyword>
<keyword evidence="3" id="KW-1185">Reference proteome</keyword>
<protein>
    <recommendedName>
        <fullName evidence="4">Permease</fullName>
    </recommendedName>
</protein>
<dbReference type="PATRIC" id="fig|545697.3.peg.1364"/>
<feature type="transmembrane region" description="Helical" evidence="1">
    <location>
        <begin position="71"/>
        <end position="93"/>
    </location>
</feature>
<dbReference type="HOGENOM" id="CLU_101297_2_0_9"/>
<dbReference type="RefSeq" id="WP_005212614.1">
    <property type="nucleotide sequence ID" value="NZ_KB291627.1"/>
</dbReference>
<proteinExistence type="predicted"/>
<dbReference type="STRING" id="545697.HMPREF0216_01385"/>
<dbReference type="Proteomes" id="UP000010420">
    <property type="component" value="Unassembled WGS sequence"/>
</dbReference>
<evidence type="ECO:0008006" key="4">
    <source>
        <dbReference type="Google" id="ProtNLM"/>
    </source>
</evidence>
<dbReference type="OrthoDB" id="5465282at2"/>
<keyword evidence="1" id="KW-0472">Membrane</keyword>